<name>A0ABT0XK45_9BACI</name>
<reference evidence="1" key="1">
    <citation type="submission" date="2022-06" db="EMBL/GenBank/DDBJ databases">
        <title>Alkalicoccobacillus porphyridii sp. nov., isolated from a marine red alga, Porphyridium purpureum and reclassification of Shouchella plakortidis and Shouchella gibsonii as Alkalicoccobacillus plakortidis comb. nov. and Alkalicoccobacillus gibsonii comb. nov.</title>
        <authorList>
            <person name="Kim K.H."/>
            <person name="Lee J.K."/>
            <person name="Han D.M."/>
            <person name="Baek J.H."/>
            <person name="Jeon C.O."/>
        </authorList>
    </citation>
    <scope>NUCLEOTIDE SEQUENCE</scope>
    <source>
        <strain evidence="1">DSM 19153</strain>
    </source>
</reference>
<accession>A0ABT0XK45</accession>
<dbReference type="EMBL" id="JAMQJY010000001">
    <property type="protein sequence ID" value="MCM2676207.1"/>
    <property type="molecule type" value="Genomic_DNA"/>
</dbReference>
<keyword evidence="2" id="KW-1185">Reference proteome</keyword>
<dbReference type="Proteomes" id="UP001203665">
    <property type="component" value="Unassembled WGS sequence"/>
</dbReference>
<evidence type="ECO:0000313" key="2">
    <source>
        <dbReference type="Proteomes" id="UP001203665"/>
    </source>
</evidence>
<evidence type="ECO:0000313" key="1">
    <source>
        <dbReference type="EMBL" id="MCM2676207.1"/>
    </source>
</evidence>
<gene>
    <name evidence="1" type="ORF">NDM98_12345</name>
</gene>
<organism evidence="1 2">
    <name type="scientific">Alkalicoccobacillus plakortidis</name>
    <dbReference type="NCBI Taxonomy" id="444060"/>
    <lineage>
        <taxon>Bacteria</taxon>
        <taxon>Bacillati</taxon>
        <taxon>Bacillota</taxon>
        <taxon>Bacilli</taxon>
        <taxon>Bacillales</taxon>
        <taxon>Bacillaceae</taxon>
        <taxon>Alkalicoccobacillus</taxon>
    </lineage>
</organism>
<sequence>MAEHQQYIDEKQKLDELLEQGYLIDDVKDHLNGSEVLLKRADSTEPTTLQLGNANARKYVTTMLALQLANERRAT</sequence>
<dbReference type="RefSeq" id="WP_251608016.1">
    <property type="nucleotide sequence ID" value="NZ_JAMQJY010000001.1"/>
</dbReference>
<protein>
    <submittedName>
        <fullName evidence="1">Uncharacterized protein</fullName>
    </submittedName>
</protein>
<proteinExistence type="predicted"/>
<comment type="caution">
    <text evidence="1">The sequence shown here is derived from an EMBL/GenBank/DDBJ whole genome shotgun (WGS) entry which is preliminary data.</text>
</comment>